<evidence type="ECO:0000313" key="2">
    <source>
        <dbReference type="EMBL" id="EFC44564.1"/>
    </source>
</evidence>
<feature type="compositionally biased region" description="Acidic residues" evidence="1">
    <location>
        <begin position="234"/>
        <end position="266"/>
    </location>
</feature>
<dbReference type="OMA" id="RGENQKE"/>
<proteinExistence type="predicted"/>
<reference evidence="2 3" key="1">
    <citation type="journal article" date="2010" name="Cell">
        <title>The genome of Naegleria gruberi illuminates early eukaryotic versatility.</title>
        <authorList>
            <person name="Fritz-Laylin L.K."/>
            <person name="Prochnik S.E."/>
            <person name="Ginger M.L."/>
            <person name="Dacks J.B."/>
            <person name="Carpenter M.L."/>
            <person name="Field M.C."/>
            <person name="Kuo A."/>
            <person name="Paredez A."/>
            <person name="Chapman J."/>
            <person name="Pham J."/>
            <person name="Shu S."/>
            <person name="Neupane R."/>
            <person name="Cipriano M."/>
            <person name="Mancuso J."/>
            <person name="Tu H."/>
            <person name="Salamov A."/>
            <person name="Lindquist E."/>
            <person name="Shapiro H."/>
            <person name="Lucas S."/>
            <person name="Grigoriev I.V."/>
            <person name="Cande W.Z."/>
            <person name="Fulton C."/>
            <person name="Rokhsar D.S."/>
            <person name="Dawson S.C."/>
        </authorList>
    </citation>
    <scope>NUCLEOTIDE SEQUENCE [LARGE SCALE GENOMIC DNA]</scope>
    <source>
        <strain evidence="2 3">NEG-M</strain>
    </source>
</reference>
<dbReference type="GeneID" id="8863878"/>
<protein>
    <submittedName>
        <fullName evidence="2">Predicted protein</fullName>
    </submittedName>
</protein>
<feature type="region of interest" description="Disordered" evidence="1">
    <location>
        <begin position="189"/>
        <end position="208"/>
    </location>
</feature>
<keyword evidence="3" id="KW-1185">Reference proteome</keyword>
<name>D2VEU0_NAEGR</name>
<sequence length="739" mass="87431">MSGNNAYSSFASNHQYGGEEDDDDQYHEEVEDNLEYDNNLDDSSYRKRNYLTYEEYELDEEDERLIREELGEYDPENNQSQMEQHEEEENFDDITEEFLLSKVNELNKLAIQIDVLSFGGDQQEIEETRAQMDNIIAFICKVTKVKRNIENYIKSDNKRISSSLPSLFIDLKADIRKLFHTERSILSHTSFNTTQEHNEPEAPRETKHYNSVVDHHVEASGEYEDDAEQYHQEGDEEEHYQDEEEQEEHDENHNEEEQENEQEMPEPYEPYEPTYYEDDVDYTLDAEDDELSNISEDDSDDIKQLDFLRDQCTKKSIELIQARNEREKALTTYHCNEMIRKDPNSKEKYQLVQQLINNCRAELDKLNKEIERFSREAIEIRKQTEINKPTRPKPNKKLPKTPEKKRIERIEHMVQEITTPRANKDSVVMLTPSQLKERQENSDLQNMYNRLEASLSKTPQAKEYADEKPKASKPKPPKQPSNNTRSVDPNLSMEPSKEKTRPMSSSIAVTSANDPRKKAQERLKEKIQKEKEQKEKEDLEKAEKLKKLEEICSKQQTIILEERKALTTKKYLEEILSDDSDEERMKEMEDEERRRMEEERVEEARRKALLRAKEKKRKEIEREKEMEEERKKREAEKWRKRDEGLMAFKLKQEMEKEKKMDVRTSKPTMPQQAPQIIKPKQQNKEAKPSTTSQKTRKSMPATAVTDSPLLDGLNTRDDGHDYLQFSPPPPMFSTSKLKK</sequence>
<feature type="compositionally biased region" description="Basic residues" evidence="1">
    <location>
        <begin position="390"/>
        <end position="399"/>
    </location>
</feature>
<feature type="compositionally biased region" description="Basic and acidic residues" evidence="1">
    <location>
        <begin position="514"/>
        <end position="540"/>
    </location>
</feature>
<dbReference type="STRING" id="5762.D2VEU0"/>
<feature type="compositionally biased region" description="Basic and acidic residues" evidence="1">
    <location>
        <begin position="617"/>
        <end position="664"/>
    </location>
</feature>
<accession>D2VEU0</accession>
<evidence type="ECO:0000256" key="1">
    <source>
        <dbReference type="SAM" id="MobiDB-lite"/>
    </source>
</evidence>
<evidence type="ECO:0000313" key="3">
    <source>
        <dbReference type="Proteomes" id="UP000006671"/>
    </source>
</evidence>
<gene>
    <name evidence="2" type="ORF">NAEGRDRAFT_67392</name>
</gene>
<feature type="region of interest" description="Disordered" evidence="1">
    <location>
        <begin position="223"/>
        <end position="274"/>
    </location>
</feature>
<feature type="compositionally biased region" description="Basic and acidic residues" evidence="1">
    <location>
        <begin position="196"/>
        <end position="208"/>
    </location>
</feature>
<feature type="region of interest" description="Disordered" evidence="1">
    <location>
        <begin position="614"/>
        <end position="739"/>
    </location>
</feature>
<organism evidence="3">
    <name type="scientific">Naegleria gruberi</name>
    <name type="common">Amoeba</name>
    <dbReference type="NCBI Taxonomy" id="5762"/>
    <lineage>
        <taxon>Eukaryota</taxon>
        <taxon>Discoba</taxon>
        <taxon>Heterolobosea</taxon>
        <taxon>Tetramitia</taxon>
        <taxon>Eutetramitia</taxon>
        <taxon>Vahlkampfiidae</taxon>
        <taxon>Naegleria</taxon>
    </lineage>
</organism>
<feature type="compositionally biased region" description="Basic and acidic residues" evidence="1">
    <location>
        <begin position="400"/>
        <end position="414"/>
    </location>
</feature>
<feature type="region of interest" description="Disordered" evidence="1">
    <location>
        <begin position="1"/>
        <end position="46"/>
    </location>
</feature>
<dbReference type="AlphaFoldDB" id="D2VEU0"/>
<feature type="region of interest" description="Disordered" evidence="1">
    <location>
        <begin position="580"/>
        <end position="601"/>
    </location>
</feature>
<feature type="compositionally biased region" description="Polar residues" evidence="1">
    <location>
        <begin position="502"/>
        <end position="513"/>
    </location>
</feature>
<dbReference type="OrthoDB" id="10471760at2759"/>
<feature type="compositionally biased region" description="Polar residues" evidence="1">
    <location>
        <begin position="1"/>
        <end position="15"/>
    </location>
</feature>
<dbReference type="KEGG" id="ngr:NAEGRDRAFT_67392"/>
<dbReference type="InParanoid" id="D2VEU0"/>
<dbReference type="RefSeq" id="XP_002677308.1">
    <property type="nucleotide sequence ID" value="XM_002677262.1"/>
</dbReference>
<feature type="region of interest" description="Disordered" evidence="1">
    <location>
        <begin position="382"/>
        <end position="540"/>
    </location>
</feature>
<dbReference type="Proteomes" id="UP000006671">
    <property type="component" value="Unassembled WGS sequence"/>
</dbReference>
<feature type="compositionally biased region" description="Basic and acidic residues" evidence="1">
    <location>
        <begin position="583"/>
        <end position="601"/>
    </location>
</feature>
<feature type="compositionally biased region" description="Low complexity" evidence="1">
    <location>
        <begin position="670"/>
        <end position="680"/>
    </location>
</feature>
<dbReference type="VEuPathDB" id="AmoebaDB:NAEGRDRAFT_67392"/>
<dbReference type="EMBL" id="GG738867">
    <property type="protein sequence ID" value="EFC44564.1"/>
    <property type="molecule type" value="Genomic_DNA"/>
</dbReference>
<feature type="compositionally biased region" description="Acidic residues" evidence="1">
    <location>
        <begin position="18"/>
        <end position="40"/>
    </location>
</feature>